<name>A0A0F6TBM0_9CORY</name>
<dbReference type="KEGG" id="ccj:UL81_08150"/>
<dbReference type="GO" id="GO:0140359">
    <property type="term" value="F:ABC-type transporter activity"/>
    <property type="evidence" value="ECO:0007669"/>
    <property type="project" value="InterPro"/>
</dbReference>
<keyword evidence="3 5" id="KW-1133">Transmembrane helix</keyword>
<gene>
    <name evidence="7" type="ORF">UL81_08150</name>
</gene>
<dbReference type="InterPro" id="IPR052902">
    <property type="entry name" value="ABC-2_transporter"/>
</dbReference>
<feature type="transmembrane region" description="Helical" evidence="5">
    <location>
        <begin position="18"/>
        <end position="38"/>
    </location>
</feature>
<evidence type="ECO:0000256" key="4">
    <source>
        <dbReference type="ARBA" id="ARBA00023136"/>
    </source>
</evidence>
<dbReference type="AlphaFoldDB" id="A0A0F6TBM0"/>
<keyword evidence="2 5" id="KW-0812">Transmembrane</keyword>
<feature type="transmembrane region" description="Helical" evidence="5">
    <location>
        <begin position="136"/>
        <end position="159"/>
    </location>
</feature>
<dbReference type="HOGENOM" id="CLU_039483_4_0_11"/>
<evidence type="ECO:0000256" key="5">
    <source>
        <dbReference type="SAM" id="Phobius"/>
    </source>
</evidence>
<keyword evidence="4 5" id="KW-0472">Membrane</keyword>
<keyword evidence="8" id="KW-1185">Reference proteome</keyword>
<accession>A0A0F6TBM0</accession>
<dbReference type="Pfam" id="PF01061">
    <property type="entry name" value="ABC2_membrane"/>
    <property type="match status" value="1"/>
</dbReference>
<dbReference type="RefSeq" id="WP_046453469.1">
    <property type="nucleotide sequence ID" value="NZ_CP011311.1"/>
</dbReference>
<dbReference type="GO" id="GO:0016020">
    <property type="term" value="C:membrane"/>
    <property type="evidence" value="ECO:0007669"/>
    <property type="project" value="UniProtKB-SubCell"/>
</dbReference>
<feature type="transmembrane region" description="Helical" evidence="5">
    <location>
        <begin position="50"/>
        <end position="77"/>
    </location>
</feature>
<proteinExistence type="predicted"/>
<comment type="subcellular location">
    <subcellularLocation>
        <location evidence="1">Membrane</location>
        <topology evidence="1">Multi-pass membrane protein</topology>
    </subcellularLocation>
</comment>
<evidence type="ECO:0000256" key="2">
    <source>
        <dbReference type="ARBA" id="ARBA00022692"/>
    </source>
</evidence>
<feature type="transmembrane region" description="Helical" evidence="5">
    <location>
        <begin position="227"/>
        <end position="248"/>
    </location>
</feature>
<dbReference type="InterPro" id="IPR013525">
    <property type="entry name" value="ABC2_TM"/>
</dbReference>
<reference evidence="7 8" key="1">
    <citation type="journal article" date="2015" name="Genome Announc.">
        <title>Complete Genome Sequence of Corynebacterium camporealensis DSM 44610, Isolated from the Milk of a Manchega Sheep with Subclinical Mastitis.</title>
        <authorList>
            <person name="Ruckert C."/>
            <person name="Albersmeier A."/>
            <person name="Winkler A."/>
            <person name="Tauch A."/>
        </authorList>
    </citation>
    <scope>NUCLEOTIDE SEQUENCE [LARGE SCALE GENOMIC DNA]</scope>
    <source>
        <strain evidence="7 8">DSM 44610</strain>
    </source>
</reference>
<sequence>MKTLHAALTQARGDLRPIFLGVSVLLVIAPVIFFIFVFRNNTLNDFAQVPAGQIVLAGLVGGYCSFIVMQIASEYYVDRIGGALLRVRTLPNGPKVWTLGKTISTLIITFTPQLMLLILSAIFIPNSPFSLGSVLLAALIAFFACVASTPLGFIIGAFLRGTYTQLLAYFVIILYMATSGLFFPLDVLPRWAQLIHQVLPGYWSGHLTRWALVDDTSFELSGQFTPLLAFGILTIWLVVGFALLPLIIRRSFRQESMGSLASLQEKTRSQAGV</sequence>
<dbReference type="OrthoDB" id="9786643at2"/>
<dbReference type="EMBL" id="CP011311">
    <property type="protein sequence ID" value="AKE39584.1"/>
    <property type="molecule type" value="Genomic_DNA"/>
</dbReference>
<evidence type="ECO:0000313" key="8">
    <source>
        <dbReference type="Proteomes" id="UP000033566"/>
    </source>
</evidence>
<evidence type="ECO:0000256" key="1">
    <source>
        <dbReference type="ARBA" id="ARBA00004141"/>
    </source>
</evidence>
<dbReference type="PANTHER" id="PTHR43027">
    <property type="entry name" value="DOXORUBICIN RESISTANCE ABC TRANSPORTER PERMEASE PROTEIN DRRC-RELATED"/>
    <property type="match status" value="1"/>
</dbReference>
<protein>
    <submittedName>
        <fullName evidence="7">ABC-2 family transporter protein</fullName>
    </submittedName>
</protein>
<evidence type="ECO:0000256" key="3">
    <source>
        <dbReference type="ARBA" id="ARBA00022989"/>
    </source>
</evidence>
<feature type="transmembrane region" description="Helical" evidence="5">
    <location>
        <begin position="98"/>
        <end position="124"/>
    </location>
</feature>
<feature type="domain" description="ABC-2 type transporter transmembrane" evidence="6">
    <location>
        <begin position="23"/>
        <end position="210"/>
    </location>
</feature>
<organism evidence="7 8">
    <name type="scientific">Corynebacterium camporealensis</name>
    <dbReference type="NCBI Taxonomy" id="161896"/>
    <lineage>
        <taxon>Bacteria</taxon>
        <taxon>Bacillati</taxon>
        <taxon>Actinomycetota</taxon>
        <taxon>Actinomycetes</taxon>
        <taxon>Mycobacteriales</taxon>
        <taxon>Corynebacteriaceae</taxon>
        <taxon>Corynebacterium</taxon>
    </lineage>
</organism>
<dbReference type="PANTHER" id="PTHR43027:SF1">
    <property type="entry name" value="DOXORUBICIN RESISTANCE ABC TRANSPORTER PERMEASE PROTEIN DRRC-RELATED"/>
    <property type="match status" value="1"/>
</dbReference>
<evidence type="ECO:0000259" key="6">
    <source>
        <dbReference type="Pfam" id="PF01061"/>
    </source>
</evidence>
<dbReference type="Proteomes" id="UP000033566">
    <property type="component" value="Chromosome"/>
</dbReference>
<dbReference type="PATRIC" id="fig|161896.4.peg.1597"/>
<feature type="transmembrane region" description="Helical" evidence="5">
    <location>
        <begin position="166"/>
        <end position="185"/>
    </location>
</feature>
<evidence type="ECO:0000313" key="7">
    <source>
        <dbReference type="EMBL" id="AKE39584.1"/>
    </source>
</evidence>